<protein>
    <recommendedName>
        <fullName evidence="1">PEP-utilising enzyme mobile domain-containing protein</fullName>
    </recommendedName>
</protein>
<dbReference type="SUPFAM" id="SSF52009">
    <property type="entry name" value="Phosphohistidine domain"/>
    <property type="match status" value="1"/>
</dbReference>
<gene>
    <name evidence="2" type="ORF">GCM10011588_62520</name>
</gene>
<keyword evidence="3" id="KW-1185">Reference proteome</keyword>
<evidence type="ECO:0000313" key="3">
    <source>
        <dbReference type="Proteomes" id="UP000638263"/>
    </source>
</evidence>
<dbReference type="InterPro" id="IPR051549">
    <property type="entry name" value="PEP_Utilizing_Enz"/>
</dbReference>
<dbReference type="PANTHER" id="PTHR43615">
    <property type="entry name" value="PHOSPHOENOLPYRUVATE SYNTHASE-RELATED"/>
    <property type="match status" value="1"/>
</dbReference>
<dbReference type="GO" id="GO:0016772">
    <property type="term" value="F:transferase activity, transferring phosphorus-containing groups"/>
    <property type="evidence" value="ECO:0007669"/>
    <property type="project" value="InterPro"/>
</dbReference>
<dbReference type="RefSeq" id="WP_063000431.1">
    <property type="nucleotide sequence ID" value="NZ_BMMH01000023.1"/>
</dbReference>
<dbReference type="AlphaFoldDB" id="A0A917VX90"/>
<evidence type="ECO:0000313" key="2">
    <source>
        <dbReference type="EMBL" id="GGL39289.1"/>
    </source>
</evidence>
<dbReference type="PANTHER" id="PTHR43615:SF1">
    <property type="entry name" value="PPDK_N DOMAIN-CONTAINING PROTEIN"/>
    <property type="match status" value="1"/>
</dbReference>
<dbReference type="InterPro" id="IPR036637">
    <property type="entry name" value="Phosphohistidine_dom_sf"/>
</dbReference>
<dbReference type="InterPro" id="IPR008279">
    <property type="entry name" value="PEP-util_enz_mobile_dom"/>
</dbReference>
<reference evidence="2" key="2">
    <citation type="submission" date="2020-09" db="EMBL/GenBank/DDBJ databases">
        <authorList>
            <person name="Sun Q."/>
            <person name="Zhou Y."/>
        </authorList>
    </citation>
    <scope>NUCLEOTIDE SEQUENCE</scope>
    <source>
        <strain evidence="2">CGMCC 4.3508</strain>
    </source>
</reference>
<dbReference type="Proteomes" id="UP000638263">
    <property type="component" value="Unassembled WGS sequence"/>
</dbReference>
<organism evidence="2 3">
    <name type="scientific">Nocardia jinanensis</name>
    <dbReference type="NCBI Taxonomy" id="382504"/>
    <lineage>
        <taxon>Bacteria</taxon>
        <taxon>Bacillati</taxon>
        <taxon>Actinomycetota</taxon>
        <taxon>Actinomycetes</taxon>
        <taxon>Mycobacteriales</taxon>
        <taxon>Nocardiaceae</taxon>
        <taxon>Nocardia</taxon>
    </lineage>
</organism>
<dbReference type="EMBL" id="BMMH01000023">
    <property type="protein sequence ID" value="GGL39289.1"/>
    <property type="molecule type" value="Genomic_DNA"/>
</dbReference>
<feature type="domain" description="PEP-utilising enzyme mobile" evidence="1">
    <location>
        <begin position="460"/>
        <end position="530"/>
    </location>
</feature>
<proteinExistence type="predicted"/>
<dbReference type="Pfam" id="PF00391">
    <property type="entry name" value="PEP-utilizers"/>
    <property type="match status" value="1"/>
</dbReference>
<name>A0A917VX90_9NOCA</name>
<comment type="caution">
    <text evidence="2">The sequence shown here is derived from an EMBL/GenBank/DDBJ whole genome shotgun (WGS) entry which is preliminary data.</text>
</comment>
<accession>A0A917VX90</accession>
<dbReference type="Gene3D" id="3.50.30.10">
    <property type="entry name" value="Phosphohistidine domain"/>
    <property type="match status" value="1"/>
</dbReference>
<evidence type="ECO:0000259" key="1">
    <source>
        <dbReference type="Pfam" id="PF00391"/>
    </source>
</evidence>
<sequence>MSSRTAVEETLDNADIDSALTWTTGNVAEAFPGVFTTLGFTYMSEPMEFAFRKMFLSMGVYTRRQVYIPDQVEDMFWTLFAGRAAANIDRFREIASITPGTSATAIEQQLFGYVRPETVDENSVRRYPAILTKAPGLVLQLPGRHDAEFAELRRWRLDRLAEIDTLDHDGLVALLGDARDRFQSIMIKHLIVAFVSSALAEGVSTTLKALDLGGLEADILSGVGSDENEVAHDLWALAHEEFGLREFIDRHGYHGVEEGQLSGVSWRENPAPILERLDHYRTIPAESPRAPRNRSRAQVEARDKALAQFLRALPGYKRRITGWQVRMVGRWLALREQGKAGYLLTYDVARAAMRREGALLATDGVLDDAEDIFHLSYDQLCAGITGDQRDLIAERRAAYNERLGYRLPQAWSGMPELIKADGHGAQTLPVNGTVTGVAASSGVVEGRARVVRDPAETELDEGDILVCEVTDPSWVPLFLVAGGVVTDHGGLLSHGPIVARELGIPCVCGTENGSHRIADGARIRLDGNAGTVTVLA</sequence>
<reference evidence="2" key="1">
    <citation type="journal article" date="2014" name="Int. J. Syst. Evol. Microbiol.">
        <title>Complete genome sequence of Corynebacterium casei LMG S-19264T (=DSM 44701T), isolated from a smear-ripened cheese.</title>
        <authorList>
            <consortium name="US DOE Joint Genome Institute (JGI-PGF)"/>
            <person name="Walter F."/>
            <person name="Albersmeier A."/>
            <person name="Kalinowski J."/>
            <person name="Ruckert C."/>
        </authorList>
    </citation>
    <scope>NUCLEOTIDE SEQUENCE</scope>
    <source>
        <strain evidence="2">CGMCC 4.3508</strain>
    </source>
</reference>